<keyword evidence="1" id="KW-1133">Transmembrane helix</keyword>
<gene>
    <name evidence="2" type="ORF">B5F17_09750</name>
</gene>
<evidence type="ECO:0000313" key="2">
    <source>
        <dbReference type="EMBL" id="OUP52315.1"/>
    </source>
</evidence>
<keyword evidence="1" id="KW-0812">Transmembrane</keyword>
<comment type="caution">
    <text evidence="2">The sequence shown here is derived from an EMBL/GenBank/DDBJ whole genome shotgun (WGS) entry which is preliminary data.</text>
</comment>
<proteinExistence type="predicted"/>
<feature type="transmembrane region" description="Helical" evidence="1">
    <location>
        <begin position="44"/>
        <end position="64"/>
    </location>
</feature>
<accession>A0A1Y4L6D3</accession>
<dbReference type="Proteomes" id="UP000195897">
    <property type="component" value="Unassembled WGS sequence"/>
</dbReference>
<reference evidence="3" key="1">
    <citation type="submission" date="2017-04" db="EMBL/GenBank/DDBJ databases">
        <title>Function of individual gut microbiota members based on whole genome sequencing of pure cultures obtained from chicken caecum.</title>
        <authorList>
            <person name="Medvecky M."/>
            <person name="Cejkova D."/>
            <person name="Polansky O."/>
            <person name="Karasova D."/>
            <person name="Kubasova T."/>
            <person name="Cizek A."/>
            <person name="Rychlik I."/>
        </authorList>
    </citation>
    <scope>NUCLEOTIDE SEQUENCE [LARGE SCALE GENOMIC DNA]</scope>
    <source>
        <strain evidence="3">An180</strain>
    </source>
</reference>
<organism evidence="2 3">
    <name type="scientific">Butyricicoccus pullicaecorum</name>
    <dbReference type="NCBI Taxonomy" id="501571"/>
    <lineage>
        <taxon>Bacteria</taxon>
        <taxon>Bacillati</taxon>
        <taxon>Bacillota</taxon>
        <taxon>Clostridia</taxon>
        <taxon>Eubacteriales</taxon>
        <taxon>Butyricicoccaceae</taxon>
        <taxon>Butyricicoccus</taxon>
    </lineage>
</organism>
<name>A0A1Y4L6D3_9FIRM</name>
<dbReference type="RefSeq" id="WP_087373446.1">
    <property type="nucleotide sequence ID" value="NZ_NFKK01000011.1"/>
</dbReference>
<keyword evidence="1" id="KW-0472">Membrane</keyword>
<dbReference type="Gene3D" id="2.60.40.1630">
    <property type="entry name" value="bacillus anthracis domain"/>
    <property type="match status" value="1"/>
</dbReference>
<evidence type="ECO:0008006" key="4">
    <source>
        <dbReference type="Google" id="ProtNLM"/>
    </source>
</evidence>
<dbReference type="AlphaFoldDB" id="A0A1Y4L6D3"/>
<protein>
    <recommendedName>
        <fullName evidence="4">DUF4179 domain-containing protein</fullName>
    </recommendedName>
</protein>
<sequence>MNRQYRDELDKVRLSAQSKQQLIDRLHAQSGPQTVKKYGRKRRAVVLAVAACVVLAATAGAAVLHDTLQHLWTNESQPVYEAYKTDLGRTQTADGWTVTLTDCVGSENMLYIGVELTVPEGADPNQPYRFGDYDMTFPDGSRATIGGGINDAPPYDGPDGDTLHFVWHMNVAPDSRAEPQSLQGKTVDLTIDSVYRLDWNAETDRYDEILMTDHVWKFEDVKLDYPTADTTYAVNKPVEYLGGTATLDEITVSPFGVKVSISGGSVLHHHAENRAKDGNCLMCALTVYDADGNVLYENPQWGGAGSQCDEDAGTTVIYHDYQTADWDKILIDPAKVAKVKVNNVEIPLK</sequence>
<evidence type="ECO:0000313" key="3">
    <source>
        <dbReference type="Proteomes" id="UP000195897"/>
    </source>
</evidence>
<dbReference type="EMBL" id="NFKK01000011">
    <property type="protein sequence ID" value="OUP52315.1"/>
    <property type="molecule type" value="Genomic_DNA"/>
</dbReference>
<evidence type="ECO:0000256" key="1">
    <source>
        <dbReference type="SAM" id="Phobius"/>
    </source>
</evidence>